<proteinExistence type="predicted"/>
<keyword evidence="2" id="KW-1185">Reference proteome</keyword>
<dbReference type="PANTHER" id="PTHR13357:SF1">
    <property type="entry name" value="NCK-INTERACTING PROTEIN WITH SH3 DOMAIN"/>
    <property type="match status" value="1"/>
</dbReference>
<dbReference type="Proteomes" id="UP000675881">
    <property type="component" value="Chromosome 13"/>
</dbReference>
<dbReference type="SMART" id="SM00326">
    <property type="entry name" value="SH3"/>
    <property type="match status" value="1"/>
</dbReference>
<dbReference type="OrthoDB" id="6330704at2759"/>
<dbReference type="AlphaFoldDB" id="A0A7R8H370"/>
<reference evidence="1" key="1">
    <citation type="submission" date="2021-02" db="EMBL/GenBank/DDBJ databases">
        <authorList>
            <person name="Bekaert M."/>
        </authorList>
    </citation>
    <scope>NUCLEOTIDE SEQUENCE</scope>
    <source>
        <strain evidence="1">IoA-00</strain>
    </source>
</reference>
<dbReference type="InterPro" id="IPR001452">
    <property type="entry name" value="SH3_domain"/>
</dbReference>
<evidence type="ECO:0000313" key="1">
    <source>
        <dbReference type="EMBL" id="CAF2826512.1"/>
    </source>
</evidence>
<gene>
    <name evidence="1" type="ORF">LSAA_3861</name>
</gene>
<protein>
    <submittedName>
        <fullName evidence="1">(salmon louse) hypothetical protein</fullName>
    </submittedName>
</protein>
<accession>A0A7R8H370</accession>
<evidence type="ECO:0000313" key="2">
    <source>
        <dbReference type="Proteomes" id="UP000675881"/>
    </source>
</evidence>
<dbReference type="InterPro" id="IPR018556">
    <property type="entry name" value="SPIN90/Ldb17_LRD"/>
</dbReference>
<dbReference type="Gene3D" id="3.90.550.50">
    <property type="match status" value="1"/>
</dbReference>
<dbReference type="GO" id="GO:0071933">
    <property type="term" value="F:Arp2/3 complex binding"/>
    <property type="evidence" value="ECO:0007669"/>
    <property type="project" value="TreeGrafter"/>
</dbReference>
<name>A0A7R8H370_LEPSM</name>
<sequence>MTKARILKALYPFKKTHESSISFEGGDIVLELEEKLTPKEKDMNWIYVIHSSGTIGYVPKNYVCCVPEKVRLSTLAQFQKGLESLESIPHKDLVMTLLSDGKASTECKKKRPAPQPPEDVLMPRMAREIVDIVRTGSDLSYDGARDVSISVFRYLVQKEPNIKHLLSTLESLYLGPMDPATIPNYTSPDAKEMELLLQKLTECKEDDQQRNWMLHEDESNIGKLLDNLYDLLMKCEPGITISVLSRYKYFYIQSLIEYFQMETRWSLKKCMMEIFITMCSLDEVIISIALNSVLPLELAQDMFQNLGDIVRLRHAALLLTVIFSTGEAMPVQYFDQLGTEFVQFVLEQIESPESFEHEKEMSDVFVGLLLSYNLQFSKEASSRNILMEVLSEQRVAKVYTEKILLLLNREEDPSAIFHNSNKTRVHATRKVILDMYQSSHCHRLFYTNDIYVLIDIIVRQLTDLCSEDPRRTNYVKMCDLVLKHSNFSEHLHRFKDLEKCFIRILNEEDDADTSSIEDKKITLSAEVQEQKSHSPDLSCSDVLANDFDLDDCTIAKDILSVSIEDLNRFISRFEYEIDRSPLKPVLPNNAFKWDINCMSKVFSIFTKDAFPPSVPTFQEVNAFLLYVNEINNSRFTIDSAAMDKKNNLRQVRFFDHGYSYDQWLYQNYGYESFLVDPDILHYDKTFKGNIESDFLRKKIPILCLILADTFEGSKSINDTWGSHCNEIRFYSSKINNSSLPIIKLSVQSSFDLYCQAIRRATKDTWIFIAKERTFAVIENLRYYLASKNASSHYYLGHARKFWNVNYNWKDAGIVLSPGSIDKFTTTFTSDKKCESGGRYWGNGDWYLEKT</sequence>
<dbReference type="PROSITE" id="PS50002">
    <property type="entry name" value="SH3"/>
    <property type="match status" value="1"/>
</dbReference>
<dbReference type="EMBL" id="HG994592">
    <property type="protein sequence ID" value="CAF2826512.1"/>
    <property type="molecule type" value="Genomic_DNA"/>
</dbReference>
<dbReference type="GO" id="GO:0006897">
    <property type="term" value="P:endocytosis"/>
    <property type="evidence" value="ECO:0007669"/>
    <property type="project" value="TreeGrafter"/>
</dbReference>
<organism evidence="1 2">
    <name type="scientific">Lepeophtheirus salmonis</name>
    <name type="common">Salmon louse</name>
    <name type="synonym">Caligus salmonis</name>
    <dbReference type="NCBI Taxonomy" id="72036"/>
    <lineage>
        <taxon>Eukaryota</taxon>
        <taxon>Metazoa</taxon>
        <taxon>Ecdysozoa</taxon>
        <taxon>Arthropoda</taxon>
        <taxon>Crustacea</taxon>
        <taxon>Multicrustacea</taxon>
        <taxon>Hexanauplia</taxon>
        <taxon>Copepoda</taxon>
        <taxon>Siphonostomatoida</taxon>
        <taxon>Caligidae</taxon>
        <taxon>Lepeophtheirus</taxon>
    </lineage>
</organism>
<dbReference type="InterPro" id="IPR036028">
    <property type="entry name" value="SH3-like_dom_sf"/>
</dbReference>
<dbReference type="Gene3D" id="2.30.30.40">
    <property type="entry name" value="SH3 Domains"/>
    <property type="match status" value="1"/>
</dbReference>
<dbReference type="PANTHER" id="PTHR13357">
    <property type="entry name" value="SH3 ADAPTER PROTEIN SPIN90 NCK INTERACTING PROTEIN WITH SH3 DOMAIN"/>
    <property type="match status" value="1"/>
</dbReference>
<dbReference type="SUPFAM" id="SSF50044">
    <property type="entry name" value="SH3-domain"/>
    <property type="match status" value="1"/>
</dbReference>
<dbReference type="InterPro" id="IPR030125">
    <property type="entry name" value="SPIN90/Ldb17"/>
</dbReference>
<dbReference type="Pfam" id="PF09431">
    <property type="entry name" value="SPIN90_LRD"/>
    <property type="match status" value="1"/>
</dbReference>